<evidence type="ECO:0000313" key="3">
    <source>
        <dbReference type="Proteomes" id="UP000255523"/>
    </source>
</evidence>
<dbReference type="InterPro" id="IPR045723">
    <property type="entry name" value="DUF6077"/>
</dbReference>
<feature type="transmembrane region" description="Helical" evidence="1">
    <location>
        <begin position="267"/>
        <end position="287"/>
    </location>
</feature>
<keyword evidence="1" id="KW-0812">Transmembrane</keyword>
<feature type="transmembrane region" description="Helical" evidence="1">
    <location>
        <begin position="194"/>
        <end position="214"/>
    </location>
</feature>
<accession>A0A380LLP6</accession>
<feature type="transmembrane region" description="Helical" evidence="1">
    <location>
        <begin position="459"/>
        <end position="476"/>
    </location>
</feature>
<feature type="transmembrane region" description="Helical" evidence="1">
    <location>
        <begin position="421"/>
        <end position="439"/>
    </location>
</feature>
<dbReference type="OrthoDB" id="1641997at2"/>
<feature type="transmembrane region" description="Helical" evidence="1">
    <location>
        <begin position="347"/>
        <end position="368"/>
    </location>
</feature>
<dbReference type="EMBL" id="UHFX01000003">
    <property type="protein sequence ID" value="SUO04157.1"/>
    <property type="molecule type" value="Genomic_DNA"/>
</dbReference>
<keyword evidence="3" id="KW-1185">Reference proteome</keyword>
<evidence type="ECO:0000313" key="2">
    <source>
        <dbReference type="EMBL" id="SUO04157.1"/>
    </source>
</evidence>
<protein>
    <submittedName>
        <fullName evidence="2">Uncharacterized protein</fullName>
    </submittedName>
</protein>
<dbReference type="Proteomes" id="UP000255523">
    <property type="component" value="Unassembled WGS sequence"/>
</dbReference>
<feature type="transmembrane region" description="Helical" evidence="1">
    <location>
        <begin position="6"/>
        <end position="26"/>
    </location>
</feature>
<dbReference type="Pfam" id="PF19554">
    <property type="entry name" value="DUF6077"/>
    <property type="match status" value="1"/>
</dbReference>
<feature type="transmembrane region" description="Helical" evidence="1">
    <location>
        <begin position="106"/>
        <end position="125"/>
    </location>
</feature>
<keyword evidence="1" id="KW-0472">Membrane</keyword>
<evidence type="ECO:0000256" key="1">
    <source>
        <dbReference type="SAM" id="Phobius"/>
    </source>
</evidence>
<feature type="transmembrane region" description="Helical" evidence="1">
    <location>
        <begin position="483"/>
        <end position="501"/>
    </location>
</feature>
<dbReference type="GeneID" id="77462019"/>
<dbReference type="AlphaFoldDB" id="A0A380LLP6"/>
<gene>
    <name evidence="2" type="ORF">NCTC11087_01051</name>
</gene>
<sequence length="661" mass="77410">MNWLLTLIFYFYLFIQYYLFGTFCVSFSNYRSTLSSKLIFGFFSTYFLLFLVGFPCQILGTSWIIYFILATSTLLLVDIIIFLYLKTNHRFEIGNLKLKKDKLIDILKCNWVCILFILMFSFYSISNNLPLYQQNYDDYYYIGKIVNLIGTNQLLNEDYYNGALVANDTLDITRVINTFELSYGYFLTVFHIKATFFCRITMMMHNYFFFTLIYRSLAELFLKNKYLSQYAIVPFFLFLIPLGYLQNGFPIESLRIASYDLWQFQTASFYGGSVVRMLSLPTLALFSFPLIKKIELKKVILLGMLCLSFLSFSTIFVQIFILFLVAILISKFTFMVFVSIREKNKKFTLLYSICLITIIILLFLTRLLDHIPVINNVSFRECIEGFQPYISVWYQNDFLIKYGFVPCIILLFIVKNAHLRSFFLSFVVLYLMFRTMYFLELYAVSSFNFFFVINRTIASVQYIVMLNIGIVIALIYKKLFHNRWLASLLTFVFSLSLLYFFQTHIDYFIDFSYLGSGISKAGWNFSRILDFDNTMSLEIFSDIGSYFNNLDYGNYRLYAPQSFIYNGNETFSAGLITESNRIQIHIGGGFEELTSDDNAILNDFALGTESDISVVLDALNRCDIDYILLFDENNTQLLLQNQGTLVFDSKESTNKYYLVKL</sequence>
<feature type="transmembrane region" description="Helical" evidence="1">
    <location>
        <begin position="398"/>
        <end position="414"/>
    </location>
</feature>
<proteinExistence type="predicted"/>
<feature type="transmembrane region" description="Helical" evidence="1">
    <location>
        <begin position="226"/>
        <end position="247"/>
    </location>
</feature>
<feature type="transmembrane region" description="Helical" evidence="1">
    <location>
        <begin position="322"/>
        <end position="340"/>
    </location>
</feature>
<name>A0A380LLP6_9FIRM</name>
<feature type="transmembrane region" description="Helical" evidence="1">
    <location>
        <begin position="64"/>
        <end position="85"/>
    </location>
</feature>
<dbReference type="RefSeq" id="WP_022790398.1">
    <property type="nucleotide sequence ID" value="NZ_UHFX01000003.1"/>
</dbReference>
<organism evidence="2 3">
    <name type="scientific">Faecalicoccus pleomorphus</name>
    <dbReference type="NCBI Taxonomy" id="1323"/>
    <lineage>
        <taxon>Bacteria</taxon>
        <taxon>Bacillati</taxon>
        <taxon>Bacillota</taxon>
        <taxon>Erysipelotrichia</taxon>
        <taxon>Erysipelotrichales</taxon>
        <taxon>Erysipelotrichaceae</taxon>
        <taxon>Faecalicoccus</taxon>
    </lineage>
</organism>
<keyword evidence="1" id="KW-1133">Transmembrane helix</keyword>
<feature type="transmembrane region" description="Helical" evidence="1">
    <location>
        <begin position="299"/>
        <end position="316"/>
    </location>
</feature>
<reference evidence="2 3" key="1">
    <citation type="submission" date="2018-06" db="EMBL/GenBank/DDBJ databases">
        <authorList>
            <consortium name="Pathogen Informatics"/>
            <person name="Doyle S."/>
        </authorList>
    </citation>
    <scope>NUCLEOTIDE SEQUENCE [LARGE SCALE GENOMIC DNA]</scope>
    <source>
        <strain evidence="2 3">NCTC11087</strain>
    </source>
</reference>
<feature type="transmembrane region" description="Helical" evidence="1">
    <location>
        <begin position="38"/>
        <end position="58"/>
    </location>
</feature>